<evidence type="ECO:0008006" key="2">
    <source>
        <dbReference type="Google" id="ProtNLM"/>
    </source>
</evidence>
<accession>X1FPJ8</accession>
<dbReference type="EMBL" id="BARU01006354">
    <property type="protein sequence ID" value="GAH46907.1"/>
    <property type="molecule type" value="Genomic_DNA"/>
</dbReference>
<evidence type="ECO:0000313" key="1">
    <source>
        <dbReference type="EMBL" id="GAH46907.1"/>
    </source>
</evidence>
<gene>
    <name evidence="1" type="ORF">S03H2_12490</name>
</gene>
<reference evidence="1" key="1">
    <citation type="journal article" date="2014" name="Front. Microbiol.">
        <title>High frequency of phylogenetically diverse reductive dehalogenase-homologous genes in deep subseafloor sedimentary metagenomes.</title>
        <authorList>
            <person name="Kawai M."/>
            <person name="Futagami T."/>
            <person name="Toyoda A."/>
            <person name="Takaki Y."/>
            <person name="Nishi S."/>
            <person name="Hori S."/>
            <person name="Arai W."/>
            <person name="Tsubouchi T."/>
            <person name="Morono Y."/>
            <person name="Uchiyama I."/>
            <person name="Ito T."/>
            <person name="Fujiyama A."/>
            <person name="Inagaki F."/>
            <person name="Takami H."/>
        </authorList>
    </citation>
    <scope>NUCLEOTIDE SEQUENCE</scope>
    <source>
        <strain evidence="1">Expedition CK06-06</strain>
    </source>
</reference>
<dbReference type="AlphaFoldDB" id="X1FPJ8"/>
<proteinExistence type="predicted"/>
<protein>
    <recommendedName>
        <fullName evidence="2">Cysteine-rich domain-containing protein</fullName>
    </recommendedName>
</protein>
<sequence>IKLHGHCQQKSIASTEATKKLLSLPVNYTVEEIPSGCCGMAGSFGYEKEHYDLSMKVGELILFPAIRETAEKTLIAAPGTSCRHQIKDGTKRTAYHPVEVLYDALREE</sequence>
<organism evidence="1">
    <name type="scientific">marine sediment metagenome</name>
    <dbReference type="NCBI Taxonomy" id="412755"/>
    <lineage>
        <taxon>unclassified sequences</taxon>
        <taxon>metagenomes</taxon>
        <taxon>ecological metagenomes</taxon>
    </lineage>
</organism>
<feature type="non-terminal residue" evidence="1">
    <location>
        <position position="1"/>
    </location>
</feature>
<name>X1FPJ8_9ZZZZ</name>
<comment type="caution">
    <text evidence="1">The sequence shown here is derived from an EMBL/GenBank/DDBJ whole genome shotgun (WGS) entry which is preliminary data.</text>
</comment>